<gene>
    <name evidence="2" type="ORF">OG549_26315</name>
</gene>
<organism evidence="2">
    <name type="scientific">Streptomyces sp. NBC_00003</name>
    <dbReference type="NCBI Taxonomy" id="2903608"/>
    <lineage>
        <taxon>Bacteria</taxon>
        <taxon>Bacillati</taxon>
        <taxon>Actinomycetota</taxon>
        <taxon>Actinomycetes</taxon>
        <taxon>Kitasatosporales</taxon>
        <taxon>Streptomycetaceae</taxon>
        <taxon>Streptomyces</taxon>
    </lineage>
</organism>
<evidence type="ECO:0000259" key="1">
    <source>
        <dbReference type="Pfam" id="PF04149"/>
    </source>
</evidence>
<reference evidence="2" key="1">
    <citation type="submission" date="2022-10" db="EMBL/GenBank/DDBJ databases">
        <title>The complete genomes of actinobacterial strains from the NBC collection.</title>
        <authorList>
            <person name="Joergensen T.S."/>
            <person name="Alvarez Arevalo M."/>
            <person name="Sterndorff E.B."/>
            <person name="Faurdal D."/>
            <person name="Vuksanovic O."/>
            <person name="Mourched A.-S."/>
            <person name="Charusanti P."/>
            <person name="Shaw S."/>
            <person name="Blin K."/>
            <person name="Weber T."/>
        </authorList>
    </citation>
    <scope>NUCLEOTIDE SEQUENCE</scope>
    <source>
        <strain evidence="2">NBC_00003</strain>
    </source>
</reference>
<proteinExistence type="predicted"/>
<dbReference type="InterPro" id="IPR007278">
    <property type="entry name" value="DUF397"/>
</dbReference>
<sequence length="98" mass="10263">MKRSEHIIPDASVLPAWRKSSYSGGESGECLEVSEVYAAWRKSSYSGESGGDCLEFSDSCSGCVPVRDSKNPTGPAVVFGPTAWTSFVGAVKGAALGR</sequence>
<feature type="domain" description="DUF397" evidence="1">
    <location>
        <begin position="16"/>
        <end position="33"/>
    </location>
</feature>
<name>A0AAU2V8R7_9ACTN</name>
<protein>
    <submittedName>
        <fullName evidence="2">DUF397 domain-containing protein</fullName>
    </submittedName>
</protein>
<evidence type="ECO:0000313" key="2">
    <source>
        <dbReference type="EMBL" id="WTW63872.1"/>
    </source>
</evidence>
<dbReference type="Pfam" id="PF04149">
    <property type="entry name" value="DUF397"/>
    <property type="match status" value="2"/>
</dbReference>
<dbReference type="EMBL" id="CP108318">
    <property type="protein sequence ID" value="WTW63872.1"/>
    <property type="molecule type" value="Genomic_DNA"/>
</dbReference>
<feature type="domain" description="DUF397" evidence="1">
    <location>
        <begin position="38"/>
        <end position="92"/>
    </location>
</feature>
<dbReference type="AlphaFoldDB" id="A0AAU2V8R7"/>
<accession>A0AAU2V8R7</accession>